<evidence type="ECO:0000256" key="1">
    <source>
        <dbReference type="SAM" id="MobiDB-lite"/>
    </source>
</evidence>
<evidence type="ECO:0000313" key="3">
    <source>
        <dbReference type="Proteomes" id="UP001529369"/>
    </source>
</evidence>
<dbReference type="EMBL" id="JAUFPN010000011">
    <property type="protein sequence ID" value="MDN3563042.1"/>
    <property type="molecule type" value="Genomic_DNA"/>
</dbReference>
<evidence type="ECO:0008006" key="4">
    <source>
        <dbReference type="Google" id="ProtNLM"/>
    </source>
</evidence>
<keyword evidence="3" id="KW-1185">Reference proteome</keyword>
<feature type="region of interest" description="Disordered" evidence="1">
    <location>
        <begin position="35"/>
        <end position="61"/>
    </location>
</feature>
<sequence length="312" mass="33204">MATKPTPVPSTDAPTEGEDGGRVVRLFSRKRSFDAPEASIGLPPSTVDPATGSSLAPTQPIPDLAGKPKVWFVSGPGRSGKTTLLRYVLEAVAASGGEVMAAALDPQNRSLAAFIEGVDQPPTNETGSVAAWLEEFLRFSMEEQRSAVLDLGGGDTSLSRLLADAPDLGDVMEETGVAPVAIYTLGPRVDDLTSLASFEKQGFTPRATALILNEGLVSPTQSREEAFGWVLNHSAFRAAVDRGAVPVWMPRLDSSVASEIEAKRLQFSLARDGQEPQGRAPVGPLGPLNRSRVRKWMGSMDQALAPIRSWFP</sequence>
<gene>
    <name evidence="2" type="ORF">QWZ14_01445</name>
</gene>
<dbReference type="InterPro" id="IPR027417">
    <property type="entry name" value="P-loop_NTPase"/>
</dbReference>
<protein>
    <recommendedName>
        <fullName evidence="4">CobQ/CobB/MinD/ParA nucleotide binding domain-containing protein</fullName>
    </recommendedName>
</protein>
<reference evidence="3" key="1">
    <citation type="journal article" date="2019" name="Int. J. Syst. Evol. Microbiol.">
        <title>The Global Catalogue of Microorganisms (GCM) 10K type strain sequencing project: providing services to taxonomists for standard genome sequencing and annotation.</title>
        <authorList>
            <consortium name="The Broad Institute Genomics Platform"/>
            <consortium name="The Broad Institute Genome Sequencing Center for Infectious Disease"/>
            <person name="Wu L."/>
            <person name="Ma J."/>
        </authorList>
    </citation>
    <scope>NUCLEOTIDE SEQUENCE [LARGE SCALE GENOMIC DNA]</scope>
    <source>
        <strain evidence="3">CECT 7131</strain>
    </source>
</reference>
<feature type="region of interest" description="Disordered" evidence="1">
    <location>
        <begin position="1"/>
        <end position="22"/>
    </location>
</feature>
<evidence type="ECO:0000313" key="2">
    <source>
        <dbReference type="EMBL" id="MDN3563042.1"/>
    </source>
</evidence>
<comment type="caution">
    <text evidence="2">The sequence shown here is derived from an EMBL/GenBank/DDBJ whole genome shotgun (WGS) entry which is preliminary data.</text>
</comment>
<proteinExistence type="predicted"/>
<name>A0ABT7ZZY4_9PROT</name>
<dbReference type="Proteomes" id="UP001529369">
    <property type="component" value="Unassembled WGS sequence"/>
</dbReference>
<dbReference type="SUPFAM" id="SSF52540">
    <property type="entry name" value="P-loop containing nucleoside triphosphate hydrolases"/>
    <property type="match status" value="1"/>
</dbReference>
<dbReference type="RefSeq" id="WP_290314774.1">
    <property type="nucleotide sequence ID" value="NZ_JAUFPN010000011.1"/>
</dbReference>
<organism evidence="2 3">
    <name type="scientific">Paeniroseomonas aquatica</name>
    <dbReference type="NCBI Taxonomy" id="373043"/>
    <lineage>
        <taxon>Bacteria</taxon>
        <taxon>Pseudomonadati</taxon>
        <taxon>Pseudomonadota</taxon>
        <taxon>Alphaproteobacteria</taxon>
        <taxon>Acetobacterales</taxon>
        <taxon>Acetobacteraceae</taxon>
        <taxon>Paeniroseomonas</taxon>
    </lineage>
</organism>
<accession>A0ABT7ZZY4</accession>